<dbReference type="Gene3D" id="3.40.50.720">
    <property type="entry name" value="NAD(P)-binding Rossmann-like Domain"/>
    <property type="match status" value="1"/>
</dbReference>
<keyword evidence="6" id="KW-1185">Reference proteome</keyword>
<dbReference type="InterPro" id="IPR002347">
    <property type="entry name" value="SDR_fam"/>
</dbReference>
<dbReference type="AlphaFoldDB" id="A0A553WDB9"/>
<dbReference type="SMART" id="SM00822">
    <property type="entry name" value="PKS_KR"/>
    <property type="match status" value="1"/>
</dbReference>
<dbReference type="CDD" id="cd05233">
    <property type="entry name" value="SDR_c"/>
    <property type="match status" value="1"/>
</dbReference>
<dbReference type="EMBL" id="VKKU01000002">
    <property type="protein sequence ID" value="TSB02684.1"/>
    <property type="molecule type" value="Genomic_DNA"/>
</dbReference>
<accession>A0A553WDB9</accession>
<evidence type="ECO:0000313" key="5">
    <source>
        <dbReference type="EMBL" id="TSB02684.1"/>
    </source>
</evidence>
<feature type="domain" description="Ketoreductase" evidence="4">
    <location>
        <begin position="2"/>
        <end position="186"/>
    </location>
</feature>
<keyword evidence="2" id="KW-0560">Oxidoreductase</keyword>
<name>A0A553WDB9_9SPHN</name>
<dbReference type="OrthoDB" id="7191281at2"/>
<dbReference type="SUPFAM" id="SSF51735">
    <property type="entry name" value="NAD(P)-binding Rossmann-fold domains"/>
    <property type="match status" value="1"/>
</dbReference>
<evidence type="ECO:0000256" key="1">
    <source>
        <dbReference type="ARBA" id="ARBA00006484"/>
    </source>
</evidence>
<dbReference type="GO" id="GO:0016491">
    <property type="term" value="F:oxidoreductase activity"/>
    <property type="evidence" value="ECO:0007669"/>
    <property type="project" value="UniProtKB-KW"/>
</dbReference>
<dbReference type="InterPro" id="IPR036291">
    <property type="entry name" value="NAD(P)-bd_dom_sf"/>
</dbReference>
<dbReference type="InterPro" id="IPR057326">
    <property type="entry name" value="KR_dom"/>
</dbReference>
<evidence type="ECO:0000313" key="6">
    <source>
        <dbReference type="Proteomes" id="UP000320160"/>
    </source>
</evidence>
<dbReference type="PROSITE" id="PS00061">
    <property type="entry name" value="ADH_SHORT"/>
    <property type="match status" value="1"/>
</dbReference>
<gene>
    <name evidence="5" type="ORF">FOM92_15420</name>
</gene>
<dbReference type="PRINTS" id="PR00081">
    <property type="entry name" value="GDHRDH"/>
</dbReference>
<comment type="similarity">
    <text evidence="1 3">Belongs to the short-chain dehydrogenases/reductases (SDR) family.</text>
</comment>
<evidence type="ECO:0000256" key="2">
    <source>
        <dbReference type="ARBA" id="ARBA00023002"/>
    </source>
</evidence>
<proteinExistence type="inferred from homology"/>
<comment type="caution">
    <text evidence="5">The sequence shown here is derived from an EMBL/GenBank/DDBJ whole genome shotgun (WGS) entry which is preliminary data.</text>
</comment>
<evidence type="ECO:0000259" key="4">
    <source>
        <dbReference type="SMART" id="SM00822"/>
    </source>
</evidence>
<evidence type="ECO:0000256" key="3">
    <source>
        <dbReference type="RuleBase" id="RU000363"/>
    </source>
</evidence>
<dbReference type="PANTHER" id="PTHR43391:SF82">
    <property type="entry name" value="OXIDOREDUCTASE SADH-RELATED"/>
    <property type="match status" value="1"/>
</dbReference>
<dbReference type="PANTHER" id="PTHR43391">
    <property type="entry name" value="RETINOL DEHYDROGENASE-RELATED"/>
    <property type="match status" value="1"/>
</dbReference>
<reference evidence="5 6" key="1">
    <citation type="submission" date="2019-07" db="EMBL/GenBank/DDBJ databases">
        <authorList>
            <person name="Park M."/>
        </authorList>
    </citation>
    <scope>NUCLEOTIDE SEQUENCE [LARGE SCALE GENOMIC DNA]</scope>
    <source>
        <strain evidence="5 6">KCTC32445</strain>
    </source>
</reference>
<protein>
    <submittedName>
        <fullName evidence="5">SDR family NAD(P)-dependent oxidoreductase</fullName>
    </submittedName>
</protein>
<dbReference type="InterPro" id="IPR020904">
    <property type="entry name" value="Sc_DH/Rdtase_CS"/>
</dbReference>
<dbReference type="PRINTS" id="PR00080">
    <property type="entry name" value="SDRFAMILY"/>
</dbReference>
<sequence>MTVAVITGAASGIGAGLAREAARRGMQVVLADRDAIALESVAAGIGTCAHPVVTDVTDYAAVDALATLAFDRFGAVDLLFNNAGVMATGLSWEIPADKWAASWKVNVDGILNGLRAFVPRLIAANCPARIINTASVGGFLPSPLMAPYSATKFAVVALTEALAGELKMLRSKIEVSLLAPGPVKSDIFRDPPPQAAEQFHGVMTSMLAQNGLEPDAFANRVFDAIERGEYWIIPQPEAFDQGFTARTETIAKRQAPIFYGVEGNE</sequence>
<dbReference type="Pfam" id="PF00106">
    <property type="entry name" value="adh_short"/>
    <property type="match status" value="1"/>
</dbReference>
<dbReference type="Proteomes" id="UP000320160">
    <property type="component" value="Unassembled WGS sequence"/>
</dbReference>
<organism evidence="5 6">
    <name type="scientific">Sphingorhabdus contaminans</name>
    <dbReference type="NCBI Taxonomy" id="1343899"/>
    <lineage>
        <taxon>Bacteria</taxon>
        <taxon>Pseudomonadati</taxon>
        <taxon>Pseudomonadota</taxon>
        <taxon>Alphaproteobacteria</taxon>
        <taxon>Sphingomonadales</taxon>
        <taxon>Sphingomonadaceae</taxon>
        <taxon>Sphingorhabdus</taxon>
    </lineage>
</organism>